<feature type="transmembrane region" description="Helical" evidence="8">
    <location>
        <begin position="67"/>
        <end position="84"/>
    </location>
</feature>
<keyword evidence="7 10" id="KW-0407">Ion channel</keyword>
<name>A0A4U3MGU2_9ACTN</name>
<comment type="caution">
    <text evidence="10">The sequence shown here is derived from an EMBL/GenBank/DDBJ whole genome shotgun (WGS) entry which is preliminary data.</text>
</comment>
<dbReference type="OrthoDB" id="9799090at2"/>
<feature type="transmembrane region" description="Helical" evidence="8">
    <location>
        <begin position="124"/>
        <end position="145"/>
    </location>
</feature>
<feature type="transmembrane region" description="Helical" evidence="8">
    <location>
        <begin position="36"/>
        <end position="55"/>
    </location>
</feature>
<sequence>MRSEWRLLVFAGVFLVAYATPILFPHLPYDWKLTCWLAQLGCWLLFLAEYAVRFARAGDKKAFAKDNVLDLLVILLPLMMPLRMLQRRLGFQRKVLTFTATTTLVLGLAASLAVLRVERDAPGATILTFGDATWWAVTTMTTTGYGDTYPVTPDGRLIGAALMLGGVALLGVVTATLASWFGRRFDTGDDTEKLLREALKEIGELKEMLRSRG</sequence>
<reference evidence="10 11" key="1">
    <citation type="submission" date="2019-04" db="EMBL/GenBank/DDBJ databases">
        <title>Herbidospora sp. NEAU-GS14.nov., a novel actinomycete isolated from soil.</title>
        <authorList>
            <person name="Han L."/>
        </authorList>
    </citation>
    <scope>NUCLEOTIDE SEQUENCE [LARGE SCALE GENOMIC DNA]</scope>
    <source>
        <strain evidence="10 11">NEAU-GS14</strain>
    </source>
</reference>
<dbReference type="GO" id="GO:0008076">
    <property type="term" value="C:voltage-gated potassium channel complex"/>
    <property type="evidence" value="ECO:0007669"/>
    <property type="project" value="InterPro"/>
</dbReference>
<evidence type="ECO:0000259" key="9">
    <source>
        <dbReference type="Pfam" id="PF07885"/>
    </source>
</evidence>
<organism evidence="10 11">
    <name type="scientific">Herbidospora galbida</name>
    <dbReference type="NCBI Taxonomy" id="2575442"/>
    <lineage>
        <taxon>Bacteria</taxon>
        <taxon>Bacillati</taxon>
        <taxon>Actinomycetota</taxon>
        <taxon>Actinomycetes</taxon>
        <taxon>Streptosporangiales</taxon>
        <taxon>Streptosporangiaceae</taxon>
        <taxon>Herbidospora</taxon>
    </lineage>
</organism>
<dbReference type="InterPro" id="IPR013099">
    <property type="entry name" value="K_chnl_dom"/>
</dbReference>
<evidence type="ECO:0000256" key="8">
    <source>
        <dbReference type="SAM" id="Phobius"/>
    </source>
</evidence>
<dbReference type="SUPFAM" id="SSF81324">
    <property type="entry name" value="Voltage-gated potassium channels"/>
    <property type="match status" value="1"/>
</dbReference>
<keyword evidence="5" id="KW-0406">Ion transport</keyword>
<dbReference type="Pfam" id="PF07885">
    <property type="entry name" value="Ion_trans_2"/>
    <property type="match status" value="1"/>
</dbReference>
<feature type="domain" description="Potassium channel" evidence="9">
    <location>
        <begin position="113"/>
        <end position="181"/>
    </location>
</feature>
<proteinExistence type="predicted"/>
<evidence type="ECO:0000256" key="1">
    <source>
        <dbReference type="ARBA" id="ARBA00004141"/>
    </source>
</evidence>
<keyword evidence="2" id="KW-0813">Transport</keyword>
<dbReference type="GO" id="GO:0001508">
    <property type="term" value="P:action potential"/>
    <property type="evidence" value="ECO:0007669"/>
    <property type="project" value="TreeGrafter"/>
</dbReference>
<dbReference type="RefSeq" id="WP_137247875.1">
    <property type="nucleotide sequence ID" value="NZ_SZQA01000014.1"/>
</dbReference>
<keyword evidence="3 8" id="KW-0812">Transmembrane</keyword>
<dbReference type="Proteomes" id="UP000308705">
    <property type="component" value="Unassembled WGS sequence"/>
</dbReference>
<evidence type="ECO:0000313" key="11">
    <source>
        <dbReference type="Proteomes" id="UP000308705"/>
    </source>
</evidence>
<feature type="transmembrane region" description="Helical" evidence="8">
    <location>
        <begin position="96"/>
        <end position="117"/>
    </location>
</feature>
<gene>
    <name evidence="10" type="ORF">FDA94_16085</name>
</gene>
<dbReference type="EMBL" id="SZQA01000014">
    <property type="protein sequence ID" value="TKK87702.1"/>
    <property type="molecule type" value="Genomic_DNA"/>
</dbReference>
<protein>
    <submittedName>
        <fullName evidence="10">Two pore domain potassium channel family protein</fullName>
    </submittedName>
</protein>
<dbReference type="PANTHER" id="PTHR11537:SF254">
    <property type="entry name" value="POTASSIUM VOLTAGE-GATED CHANNEL PROTEIN SHAB"/>
    <property type="match status" value="1"/>
</dbReference>
<dbReference type="Gene3D" id="1.20.5.110">
    <property type="match status" value="1"/>
</dbReference>
<evidence type="ECO:0000256" key="7">
    <source>
        <dbReference type="ARBA" id="ARBA00023303"/>
    </source>
</evidence>
<evidence type="ECO:0000313" key="10">
    <source>
        <dbReference type="EMBL" id="TKK87702.1"/>
    </source>
</evidence>
<feature type="transmembrane region" description="Helical" evidence="8">
    <location>
        <begin position="157"/>
        <end position="181"/>
    </location>
</feature>
<keyword evidence="6 8" id="KW-0472">Membrane</keyword>
<dbReference type="Gene3D" id="1.10.287.70">
    <property type="match status" value="2"/>
</dbReference>
<dbReference type="PANTHER" id="PTHR11537">
    <property type="entry name" value="VOLTAGE-GATED POTASSIUM CHANNEL"/>
    <property type="match status" value="1"/>
</dbReference>
<evidence type="ECO:0000256" key="4">
    <source>
        <dbReference type="ARBA" id="ARBA00022989"/>
    </source>
</evidence>
<evidence type="ECO:0000256" key="5">
    <source>
        <dbReference type="ARBA" id="ARBA00023065"/>
    </source>
</evidence>
<dbReference type="InterPro" id="IPR028325">
    <property type="entry name" value="VG_K_chnl"/>
</dbReference>
<accession>A0A4U3MGU2</accession>
<evidence type="ECO:0000256" key="6">
    <source>
        <dbReference type="ARBA" id="ARBA00023136"/>
    </source>
</evidence>
<feature type="transmembrane region" description="Helical" evidence="8">
    <location>
        <begin position="7"/>
        <end position="24"/>
    </location>
</feature>
<comment type="subcellular location">
    <subcellularLocation>
        <location evidence="1">Membrane</location>
        <topology evidence="1">Multi-pass membrane protein</topology>
    </subcellularLocation>
</comment>
<dbReference type="GO" id="GO:0005249">
    <property type="term" value="F:voltage-gated potassium channel activity"/>
    <property type="evidence" value="ECO:0007669"/>
    <property type="project" value="InterPro"/>
</dbReference>
<keyword evidence="4 8" id="KW-1133">Transmembrane helix</keyword>
<dbReference type="AlphaFoldDB" id="A0A4U3MGU2"/>
<evidence type="ECO:0000256" key="2">
    <source>
        <dbReference type="ARBA" id="ARBA00022448"/>
    </source>
</evidence>
<evidence type="ECO:0000256" key="3">
    <source>
        <dbReference type="ARBA" id="ARBA00022692"/>
    </source>
</evidence>
<keyword evidence="11" id="KW-1185">Reference proteome</keyword>